<keyword evidence="5 14" id="KW-0637">Prenyltransferase</keyword>
<comment type="function">
    <text evidence="14">Catalyzes the transfer of a farnesyl moiety from farnesyl diphosphate to a cysteine at the fourth position from the C-terminus of several proteins. The beta subunit is responsible for peptide-binding.</text>
</comment>
<evidence type="ECO:0000256" key="12">
    <source>
        <dbReference type="ARBA" id="ARBA00055850"/>
    </source>
</evidence>
<keyword evidence="10" id="KW-0443">Lipid metabolism</keyword>
<dbReference type="PANTHER" id="PTHR11774:SF6">
    <property type="entry name" value="PROTEIN FARNESYLTRANSFERASE SUBUNIT BETA"/>
    <property type="match status" value="1"/>
</dbReference>
<evidence type="ECO:0000256" key="6">
    <source>
        <dbReference type="ARBA" id="ARBA00022679"/>
    </source>
</evidence>
<dbReference type="InterPro" id="IPR026872">
    <property type="entry name" value="FTB"/>
</dbReference>
<dbReference type="SUPFAM" id="SSF48239">
    <property type="entry name" value="Terpenoid cyclases/Protein prenyltransferases"/>
    <property type="match status" value="1"/>
</dbReference>
<accession>A0A1B6CPL5</accession>
<evidence type="ECO:0000313" key="16">
    <source>
        <dbReference type="EMBL" id="JAS15370.1"/>
    </source>
</evidence>
<comment type="function">
    <text evidence="12">Essential subunit of the farnesyltransferase complex. Catalyzes the transfer of a farnesyl moiety from farnesyl diphosphate to a cysteine at the fourth position from the C-terminus of several proteins having the C-terminal sequence Cys-aliphatic-aliphatic-X.</text>
</comment>
<dbReference type="Gene3D" id="1.50.10.20">
    <property type="match status" value="1"/>
</dbReference>
<dbReference type="InterPro" id="IPR045089">
    <property type="entry name" value="PGGT1B-like"/>
</dbReference>
<reference evidence="16" key="1">
    <citation type="submission" date="2015-12" db="EMBL/GenBank/DDBJ databases">
        <title>De novo transcriptome assembly of four potential Pierce s Disease insect vectors from Arizona vineyards.</title>
        <authorList>
            <person name="Tassone E.E."/>
        </authorList>
    </citation>
    <scope>NUCLEOTIDE SEQUENCE</scope>
</reference>
<feature type="domain" description="Prenyltransferase alpha-alpha toroid" evidence="15">
    <location>
        <begin position="66"/>
        <end position="391"/>
    </location>
</feature>
<protein>
    <recommendedName>
        <fullName evidence="3 14">Protein farnesyltransferase subunit beta</fullName>
        <shortName evidence="14">FTase-beta</shortName>
        <ecNumber evidence="2 14">2.5.1.58</ecNumber>
    </recommendedName>
</protein>
<evidence type="ECO:0000259" key="15">
    <source>
        <dbReference type="Pfam" id="PF00432"/>
    </source>
</evidence>
<dbReference type="GO" id="GO:0097354">
    <property type="term" value="P:prenylation"/>
    <property type="evidence" value="ECO:0007669"/>
    <property type="project" value="UniProtKB-UniRule"/>
</dbReference>
<evidence type="ECO:0000256" key="1">
    <source>
        <dbReference type="ARBA" id="ARBA00010497"/>
    </source>
</evidence>
<evidence type="ECO:0000256" key="7">
    <source>
        <dbReference type="ARBA" id="ARBA00022723"/>
    </source>
</evidence>
<comment type="catalytic activity">
    <reaction evidence="11">
        <text>L-cysteinyl-[protein] + (2E,6E)-farnesyl diphosphate = S-(2E,6E)-farnesyl-L-cysteinyl-[protein] + diphosphate</text>
        <dbReference type="Rhea" id="RHEA:13345"/>
        <dbReference type="Rhea" id="RHEA-COMP:10131"/>
        <dbReference type="Rhea" id="RHEA-COMP:11535"/>
        <dbReference type="ChEBI" id="CHEBI:29950"/>
        <dbReference type="ChEBI" id="CHEBI:33019"/>
        <dbReference type="ChEBI" id="CHEBI:86019"/>
        <dbReference type="ChEBI" id="CHEBI:175763"/>
        <dbReference type="EC" id="2.5.1.58"/>
    </reaction>
</comment>
<dbReference type="CDD" id="cd02893">
    <property type="entry name" value="FTase"/>
    <property type="match status" value="1"/>
</dbReference>
<dbReference type="AlphaFoldDB" id="A0A1B6CPL5"/>
<organism evidence="16">
    <name type="scientific">Clastoptera arizonana</name>
    <name type="common">Arizona spittle bug</name>
    <dbReference type="NCBI Taxonomy" id="38151"/>
    <lineage>
        <taxon>Eukaryota</taxon>
        <taxon>Metazoa</taxon>
        <taxon>Ecdysozoa</taxon>
        <taxon>Arthropoda</taxon>
        <taxon>Hexapoda</taxon>
        <taxon>Insecta</taxon>
        <taxon>Pterygota</taxon>
        <taxon>Neoptera</taxon>
        <taxon>Paraneoptera</taxon>
        <taxon>Hemiptera</taxon>
        <taxon>Auchenorrhyncha</taxon>
        <taxon>Cercopoidea</taxon>
        <taxon>Clastopteridae</taxon>
        <taxon>Clastoptera</taxon>
    </lineage>
</organism>
<keyword evidence="7 14" id="KW-0479">Metal-binding</keyword>
<evidence type="ECO:0000256" key="11">
    <source>
        <dbReference type="ARBA" id="ARBA00050225"/>
    </source>
</evidence>
<dbReference type="EMBL" id="GEDC01021928">
    <property type="protein sequence ID" value="JAS15370.1"/>
    <property type="molecule type" value="Transcribed_RNA"/>
</dbReference>
<dbReference type="GO" id="GO:0005965">
    <property type="term" value="C:protein farnesyltransferase complex"/>
    <property type="evidence" value="ECO:0007669"/>
    <property type="project" value="UniProtKB-UniRule"/>
</dbReference>
<keyword evidence="6 14" id="KW-0808">Transferase</keyword>
<keyword evidence="8" id="KW-0677">Repeat</keyword>
<evidence type="ECO:0000256" key="13">
    <source>
        <dbReference type="ARBA" id="ARBA00064192"/>
    </source>
</evidence>
<evidence type="ECO:0000256" key="8">
    <source>
        <dbReference type="ARBA" id="ARBA00022737"/>
    </source>
</evidence>
<evidence type="ECO:0000256" key="5">
    <source>
        <dbReference type="ARBA" id="ARBA00022602"/>
    </source>
</evidence>
<sequence length="410" mass="46104">MENSQKKPFLNEHLHIDSNNIVSERFDDEGVFSQTSHEQITVEKSIERIYNIFLRTVELDPEAPVLEKNQHIAFLKQYLVYLPNSYQCLDASRPWLCYWIVHSLFLLNSSLAPDEVSNIIQFLGRCQNEDGGFGGGPGQMSHLAATYAAVNTFCILGTKEAYAKINREGLRTFLWSVKNINGAFNMHVNGEADIRGVYCALSVARLTNTFTTDLFENSAEWIISCQTYEGGFSGAPGMEAHGGYAFCGIAALSLLGKENLCDMKALLRWSVNRQMRFEGGFQGRTNKLVDGCYSFWQGGALAIIQRLLHQYGDVEESNWLFNSRALQNYITICCQYPMGGLIDKPNKPRDLYHTCYNLSGLSVCQHLMSGVKDVVGSLENLLQPIHPVYNIGFTPLKKALEYFNILEVPP</sequence>
<evidence type="ECO:0000256" key="14">
    <source>
        <dbReference type="RuleBase" id="RU365056"/>
    </source>
</evidence>
<evidence type="ECO:0000256" key="9">
    <source>
        <dbReference type="ARBA" id="ARBA00022833"/>
    </source>
</evidence>
<dbReference type="PANTHER" id="PTHR11774">
    <property type="entry name" value="GERANYLGERANYL TRANSFERASE TYPE BETA SUBUNIT"/>
    <property type="match status" value="1"/>
</dbReference>
<comment type="subunit">
    <text evidence="14">Heterodimer of an alpha and a beta subunit.</text>
</comment>
<keyword evidence="9 14" id="KW-0862">Zinc</keyword>
<evidence type="ECO:0000256" key="10">
    <source>
        <dbReference type="ARBA" id="ARBA00023098"/>
    </source>
</evidence>
<dbReference type="InterPro" id="IPR001330">
    <property type="entry name" value="Prenyltrans"/>
</dbReference>
<evidence type="ECO:0000256" key="4">
    <source>
        <dbReference type="ARBA" id="ARBA00022553"/>
    </source>
</evidence>
<evidence type="ECO:0000256" key="2">
    <source>
        <dbReference type="ARBA" id="ARBA00012702"/>
    </source>
</evidence>
<evidence type="ECO:0000256" key="3">
    <source>
        <dbReference type="ARBA" id="ARBA00015798"/>
    </source>
</evidence>
<name>A0A1B6CPL5_9HEMI</name>
<proteinExistence type="inferred from homology"/>
<keyword evidence="4" id="KW-0597">Phosphoprotein</keyword>
<dbReference type="InterPro" id="IPR008930">
    <property type="entry name" value="Terpenoid_cyclase/PrenylTrfase"/>
</dbReference>
<dbReference type="GO" id="GO:0008270">
    <property type="term" value="F:zinc ion binding"/>
    <property type="evidence" value="ECO:0007669"/>
    <property type="project" value="UniProtKB-UniRule"/>
</dbReference>
<comment type="subunit">
    <text evidence="13">Heterodimer of FNTA and FNTB.</text>
</comment>
<gene>
    <name evidence="16" type="ORF">g.16893</name>
</gene>
<dbReference type="GO" id="GO:0004660">
    <property type="term" value="F:protein farnesyltransferase activity"/>
    <property type="evidence" value="ECO:0007669"/>
    <property type="project" value="UniProtKB-UniRule"/>
</dbReference>
<dbReference type="EC" id="2.5.1.58" evidence="2 14"/>
<comment type="cofactor">
    <cofactor evidence="14">
        <name>Zn(2+)</name>
        <dbReference type="ChEBI" id="CHEBI:29105"/>
    </cofactor>
    <text evidence="14">Binds 1 zinc ion per subunit.</text>
</comment>
<dbReference type="Pfam" id="PF00432">
    <property type="entry name" value="Prenyltrans"/>
    <property type="match status" value="1"/>
</dbReference>
<dbReference type="FunFam" id="1.50.10.20:FF:000007">
    <property type="entry name" value="Protein farnesyltransferase subunit beta"/>
    <property type="match status" value="1"/>
</dbReference>
<comment type="similarity">
    <text evidence="1 14">Belongs to the protein prenyltransferase subunit beta family.</text>
</comment>
<dbReference type="GO" id="GO:0006629">
    <property type="term" value="P:lipid metabolic process"/>
    <property type="evidence" value="ECO:0007669"/>
    <property type="project" value="UniProtKB-KW"/>
</dbReference>